<dbReference type="Gene3D" id="1.10.287.950">
    <property type="entry name" value="Methyl-accepting chemotaxis protein"/>
    <property type="match status" value="1"/>
</dbReference>
<keyword evidence="1" id="KW-0145">Chemotaxis</keyword>
<feature type="region of interest" description="Disordered" evidence="4">
    <location>
        <begin position="957"/>
        <end position="982"/>
    </location>
</feature>
<keyword evidence="5" id="KW-0812">Transmembrane</keyword>
<evidence type="ECO:0000256" key="3">
    <source>
        <dbReference type="PROSITE-ProRule" id="PRU00284"/>
    </source>
</evidence>
<dbReference type="EMBL" id="PPSW01000006">
    <property type="protein sequence ID" value="TLX48500.1"/>
    <property type="molecule type" value="Genomic_DNA"/>
</dbReference>
<feature type="domain" description="T-SNARE coiled-coil homology" evidence="7">
    <location>
        <begin position="909"/>
        <end position="971"/>
    </location>
</feature>
<dbReference type="PROSITE" id="PS50885">
    <property type="entry name" value="HAMP"/>
    <property type="match status" value="4"/>
</dbReference>
<feature type="transmembrane region" description="Helical" evidence="5">
    <location>
        <begin position="15"/>
        <end position="35"/>
    </location>
</feature>
<feature type="domain" description="HAMP" evidence="8">
    <location>
        <begin position="648"/>
        <end position="700"/>
    </location>
</feature>
<dbReference type="Pfam" id="PF00672">
    <property type="entry name" value="HAMP"/>
    <property type="match status" value="1"/>
</dbReference>
<evidence type="ECO:0000256" key="4">
    <source>
        <dbReference type="SAM" id="MobiDB-lite"/>
    </source>
</evidence>
<dbReference type="Gene3D" id="1.20.120.1530">
    <property type="match status" value="3"/>
</dbReference>
<dbReference type="PANTHER" id="PTHR43531">
    <property type="entry name" value="PROTEIN ICFG"/>
    <property type="match status" value="1"/>
</dbReference>
<dbReference type="SMART" id="SM00304">
    <property type="entry name" value="HAMP"/>
    <property type="match status" value="3"/>
</dbReference>
<proteinExistence type="inferred from homology"/>
<dbReference type="GO" id="GO:0016020">
    <property type="term" value="C:membrane"/>
    <property type="evidence" value="ECO:0007669"/>
    <property type="project" value="InterPro"/>
</dbReference>
<dbReference type="SUPFAM" id="SSF58104">
    <property type="entry name" value="Methyl-accepting chemotaxis protein (MCP) signaling domain"/>
    <property type="match status" value="1"/>
</dbReference>
<comment type="similarity">
    <text evidence="2">Belongs to the methyl-accepting chemotaxis (MCP) protein family.</text>
</comment>
<dbReference type="InterPro" id="IPR051310">
    <property type="entry name" value="MCP_chemotaxis"/>
</dbReference>
<feature type="domain" description="HAMP" evidence="8">
    <location>
        <begin position="389"/>
        <end position="433"/>
    </location>
</feature>
<feature type="transmembrane region" description="Helical" evidence="5">
    <location>
        <begin position="308"/>
        <end position="327"/>
    </location>
</feature>
<dbReference type="InterPro" id="IPR000727">
    <property type="entry name" value="T_SNARE_dom"/>
</dbReference>
<evidence type="ECO:0000313" key="9">
    <source>
        <dbReference type="EMBL" id="TLX48500.1"/>
    </source>
</evidence>
<feature type="domain" description="HAMP" evidence="8">
    <location>
        <begin position="335"/>
        <end position="388"/>
    </location>
</feature>
<organism evidence="9 10">
    <name type="scientific">Pseudoalteromonas phenolica</name>
    <dbReference type="NCBI Taxonomy" id="161398"/>
    <lineage>
        <taxon>Bacteria</taxon>
        <taxon>Pseudomonadati</taxon>
        <taxon>Pseudomonadota</taxon>
        <taxon>Gammaproteobacteria</taxon>
        <taxon>Alteromonadales</taxon>
        <taxon>Pseudoalteromonadaceae</taxon>
        <taxon>Pseudoalteromonas</taxon>
    </lineage>
</organism>
<keyword evidence="3" id="KW-0807">Transducer</keyword>
<feature type="compositionally biased region" description="Polar residues" evidence="4">
    <location>
        <begin position="957"/>
        <end position="975"/>
    </location>
</feature>
<dbReference type="CDD" id="cd11386">
    <property type="entry name" value="MCP_signal"/>
    <property type="match status" value="1"/>
</dbReference>
<evidence type="ECO:0000259" key="6">
    <source>
        <dbReference type="PROSITE" id="PS50111"/>
    </source>
</evidence>
<dbReference type="Pfam" id="PF18947">
    <property type="entry name" value="HAMP_2"/>
    <property type="match status" value="1"/>
</dbReference>
<protein>
    <recommendedName>
        <fullName evidence="11">Chemotaxis protein</fullName>
    </recommendedName>
</protein>
<accession>A0A5R9Q5Q2</accession>
<dbReference type="InterPro" id="IPR013587">
    <property type="entry name" value="Nitrate/nitrite_sensing"/>
</dbReference>
<feature type="domain" description="Methyl-accepting transducer" evidence="6">
    <location>
        <begin position="750"/>
        <end position="979"/>
    </location>
</feature>
<dbReference type="OrthoDB" id="6433966at2"/>
<gene>
    <name evidence="9" type="ORF">C1E24_03365</name>
</gene>
<feature type="domain" description="HAMP" evidence="8">
    <location>
        <begin position="468"/>
        <end position="520"/>
    </location>
</feature>
<comment type="caution">
    <text evidence="9">The sequence shown here is derived from an EMBL/GenBank/DDBJ whole genome shotgun (WGS) entry which is preliminary data.</text>
</comment>
<keyword evidence="5" id="KW-0472">Membrane</keyword>
<evidence type="ECO:0000256" key="2">
    <source>
        <dbReference type="ARBA" id="ARBA00029447"/>
    </source>
</evidence>
<evidence type="ECO:0000313" key="10">
    <source>
        <dbReference type="Proteomes" id="UP000309186"/>
    </source>
</evidence>
<sequence>MFDGLINNLKIKTKITLLSVIPTFFVLISFIYLVFSQFINYKEASRLESYVNAVRVLDNTAHNFAVERGLTAGFLASGGNGKEKVLAQRKKADSAKIQLFKLASEQLDDFPKSTQLIINDLLKHFEALDIVRTQVDQLDKQSGAFGFYSKANKYALDAASTFANYIDDPHATKSMKSLIAILWMKERAGQERGLLNGVFNRGDISLPQLASLSLFQSDQLQQVDFIKQLLDAKLFKSEFSQLNNLDEQILPYRAFISEQLSSGNLVFSGRDNSNWFVDATSRIKSIKGIADKKSHLISQYAQSTKTKAMSLLIISLVSCLVIIYLIVSFASRVAKSLNDGLQKLSGFINKVNQDFDFSKSISSDLNDEVGQATRSFNSFLQELNAVNSEIQSVMSRVSNGDFSHRVHYPCKGDMSVLKEGVNNSSNTLEFTMNALDEVMNGLAEGDFTVRMSPSVKGPLRAKVDNSIETIDDAIKEISKSMEQLQSGNFSGRILSEQKGALNELKLSFNESMSSLENAMNEISGSLLSQKNGEFDNRLEGNYSGRLLQLKNAFNESSENLELFVSDIENLFEHLQMGEYSSRITNEYSGRLASLQTNVNSSLENLESAILNIVQVSVHQSEGVLSSRVVGEYSGHLEKLQRAMNLSSERVEEVLNELAGVVESIKSGQFDKQIQGDMHGQYASLKADMNEMLHLLNSAMEEIQTSSELQQQGALYHQISKTFPGDLDKICSAINTSTIELKSAFKDINKSAEHTLALCTDQKQFSVDISKRSTEQAVALEQIAASMEQMASSVNETADQSLVVTKQMQDSKQIAEDAMEVMKGSVDVTQSMRDSSREIAQITVMIDEIAFQTNLLALNASVEAARAGEQGKGFSVVASEVRELAQRSADAAKKIKELVSENIDKVEISFNSSQDSHQRLENIQYNISEVNSMMHNLNDATRQQSTSISEVNSAVSNLDRSTQQNTSMLEQMSQDMSKLERSTKEVSNRLSFFKLKQEQ</sequence>
<name>A0A5R9Q5Q2_9GAMM</name>
<dbReference type="Pfam" id="PF08376">
    <property type="entry name" value="NIT"/>
    <property type="match status" value="1"/>
</dbReference>
<keyword evidence="5" id="KW-1133">Transmembrane helix</keyword>
<dbReference type="RefSeq" id="WP_138478723.1">
    <property type="nucleotide sequence ID" value="NZ_PPSW01000006.1"/>
</dbReference>
<evidence type="ECO:0000256" key="5">
    <source>
        <dbReference type="SAM" id="Phobius"/>
    </source>
</evidence>
<dbReference type="PROSITE" id="PS50111">
    <property type="entry name" value="CHEMOTAXIS_TRANSDUC_2"/>
    <property type="match status" value="1"/>
</dbReference>
<dbReference type="InterPro" id="IPR004089">
    <property type="entry name" value="MCPsignal_dom"/>
</dbReference>
<dbReference type="SMART" id="SM00283">
    <property type="entry name" value="MA"/>
    <property type="match status" value="1"/>
</dbReference>
<dbReference type="GO" id="GO:0007165">
    <property type="term" value="P:signal transduction"/>
    <property type="evidence" value="ECO:0007669"/>
    <property type="project" value="UniProtKB-KW"/>
</dbReference>
<dbReference type="PROSITE" id="PS50192">
    <property type="entry name" value="T_SNARE"/>
    <property type="match status" value="1"/>
</dbReference>
<evidence type="ECO:0000256" key="1">
    <source>
        <dbReference type="ARBA" id="ARBA00022500"/>
    </source>
</evidence>
<dbReference type="InterPro" id="IPR003660">
    <property type="entry name" value="HAMP_dom"/>
</dbReference>
<dbReference type="AlphaFoldDB" id="A0A5R9Q5Q2"/>
<evidence type="ECO:0008006" key="11">
    <source>
        <dbReference type="Google" id="ProtNLM"/>
    </source>
</evidence>
<dbReference type="Pfam" id="PF00015">
    <property type="entry name" value="MCPsignal"/>
    <property type="match status" value="1"/>
</dbReference>
<reference evidence="9 10" key="1">
    <citation type="submission" date="2018-01" db="EMBL/GenBank/DDBJ databases">
        <title>Co-occurrence of chitin degradation, pigmentation and bioactivity in marine Pseudoalteromonas.</title>
        <authorList>
            <person name="Paulsen S."/>
            <person name="Gram L."/>
            <person name="Machado H."/>
        </authorList>
    </citation>
    <scope>NUCLEOTIDE SEQUENCE [LARGE SCALE GENOMIC DNA]</scope>
    <source>
        <strain evidence="9 10">S3663</strain>
    </source>
</reference>
<dbReference type="PANTHER" id="PTHR43531:SF11">
    <property type="entry name" value="METHYL-ACCEPTING CHEMOTAXIS PROTEIN 3"/>
    <property type="match status" value="1"/>
</dbReference>
<dbReference type="Proteomes" id="UP000309186">
    <property type="component" value="Unassembled WGS sequence"/>
</dbReference>
<evidence type="ECO:0000259" key="7">
    <source>
        <dbReference type="PROSITE" id="PS50192"/>
    </source>
</evidence>
<dbReference type="GO" id="GO:0006935">
    <property type="term" value="P:chemotaxis"/>
    <property type="evidence" value="ECO:0007669"/>
    <property type="project" value="UniProtKB-KW"/>
</dbReference>
<evidence type="ECO:0000259" key="8">
    <source>
        <dbReference type="PROSITE" id="PS50885"/>
    </source>
</evidence>